<dbReference type="EMBL" id="CADCVF010000022">
    <property type="protein sequence ID" value="CAA9451304.1"/>
    <property type="molecule type" value="Genomic_DNA"/>
</dbReference>
<organism evidence="1">
    <name type="scientific">uncultured Rubrobacteraceae bacterium</name>
    <dbReference type="NCBI Taxonomy" id="349277"/>
    <lineage>
        <taxon>Bacteria</taxon>
        <taxon>Bacillati</taxon>
        <taxon>Actinomycetota</taxon>
        <taxon>Rubrobacteria</taxon>
        <taxon>Rubrobacterales</taxon>
        <taxon>Rubrobacteraceae</taxon>
        <taxon>environmental samples</taxon>
    </lineage>
</organism>
<sequence length="110" mass="12186">MRVRFLFYEDCPSHELALERLREVLDEKGIDASVEVVGVESEEQAQELRFVGSPTILLDGQDIAPPPPDAHYALTCRAYHLEDGRISPLPSPDTIRRAIDAAEKSEPGDG</sequence>
<dbReference type="AlphaFoldDB" id="A0A6J4QPR9"/>
<protein>
    <recommendedName>
        <fullName evidence="2">DUF2703 domain-containing protein</fullName>
    </recommendedName>
</protein>
<reference evidence="1" key="1">
    <citation type="submission" date="2020-02" db="EMBL/GenBank/DDBJ databases">
        <authorList>
            <person name="Meier V. D."/>
        </authorList>
    </citation>
    <scope>NUCLEOTIDE SEQUENCE</scope>
    <source>
        <strain evidence="1">AVDCRST_MAG58</strain>
    </source>
</reference>
<accession>A0A6J4QPR9</accession>
<proteinExistence type="predicted"/>
<evidence type="ECO:0000313" key="1">
    <source>
        <dbReference type="EMBL" id="CAA9451304.1"/>
    </source>
</evidence>
<name>A0A6J4QPR9_9ACTN</name>
<evidence type="ECO:0008006" key="2">
    <source>
        <dbReference type="Google" id="ProtNLM"/>
    </source>
</evidence>
<gene>
    <name evidence="1" type="ORF">AVDCRST_MAG58-989</name>
</gene>